<evidence type="ECO:0000313" key="2">
    <source>
        <dbReference type="EMBL" id="KAK4659313.1"/>
    </source>
</evidence>
<name>A0ABR0GU76_9PEZI</name>
<accession>A0ABR0GU76</accession>
<feature type="region of interest" description="Disordered" evidence="1">
    <location>
        <begin position="66"/>
        <end position="96"/>
    </location>
</feature>
<evidence type="ECO:0000256" key="1">
    <source>
        <dbReference type="SAM" id="MobiDB-lite"/>
    </source>
</evidence>
<dbReference type="EMBL" id="JAFFHA010000001">
    <property type="protein sequence ID" value="KAK4659313.1"/>
    <property type="molecule type" value="Genomic_DNA"/>
</dbReference>
<keyword evidence="3" id="KW-1185">Reference proteome</keyword>
<feature type="region of interest" description="Disordered" evidence="1">
    <location>
        <begin position="122"/>
        <end position="141"/>
    </location>
</feature>
<comment type="caution">
    <text evidence="2">The sequence shown here is derived from an EMBL/GenBank/DDBJ whole genome shotgun (WGS) entry which is preliminary data.</text>
</comment>
<sequence>MTCSSGLHLLLLELEKGTFSKLHIKVVPPHQFDTSLLCQYRKGPAFSLVSVRNSIQKSAMSTDLTMSDLPDLSTPPIQTSQHQHQHTPAGKPLASWNTPKFREEYENARARLQHGDFSCSALPDPLSPRPAIATHSRFDPQTEERLKGILRAAKESVQGGGSS</sequence>
<dbReference type="GeneID" id="87905235"/>
<gene>
    <name evidence="2" type="ORF">QC762_109065</name>
</gene>
<reference evidence="2 3" key="1">
    <citation type="journal article" date="2023" name="bioRxiv">
        <title>High-quality genome assemblies of four members of thePodospora anserinaspecies complex.</title>
        <authorList>
            <person name="Ament-Velasquez S.L."/>
            <person name="Vogan A.A."/>
            <person name="Wallerman O."/>
            <person name="Hartmann F."/>
            <person name="Gautier V."/>
            <person name="Silar P."/>
            <person name="Giraud T."/>
            <person name="Johannesson H."/>
        </authorList>
    </citation>
    <scope>NUCLEOTIDE SEQUENCE [LARGE SCALE GENOMIC DNA]</scope>
    <source>
        <strain evidence="2 3">CBS 415.72m</strain>
    </source>
</reference>
<evidence type="ECO:0000313" key="3">
    <source>
        <dbReference type="Proteomes" id="UP001323405"/>
    </source>
</evidence>
<dbReference type="RefSeq" id="XP_062748284.1">
    <property type="nucleotide sequence ID" value="XM_062885328.1"/>
</dbReference>
<protein>
    <submittedName>
        <fullName evidence="2">Uncharacterized protein</fullName>
    </submittedName>
</protein>
<organism evidence="2 3">
    <name type="scientific">Podospora pseudocomata</name>
    <dbReference type="NCBI Taxonomy" id="2093779"/>
    <lineage>
        <taxon>Eukaryota</taxon>
        <taxon>Fungi</taxon>
        <taxon>Dikarya</taxon>
        <taxon>Ascomycota</taxon>
        <taxon>Pezizomycotina</taxon>
        <taxon>Sordariomycetes</taxon>
        <taxon>Sordariomycetidae</taxon>
        <taxon>Sordariales</taxon>
        <taxon>Podosporaceae</taxon>
        <taxon>Podospora</taxon>
    </lineage>
</organism>
<proteinExistence type="predicted"/>
<dbReference type="Proteomes" id="UP001323405">
    <property type="component" value="Unassembled WGS sequence"/>
</dbReference>